<name>A0A9N6YJ96_9RHAB</name>
<accession>A0A9N6YJ96</accession>
<dbReference type="EMBL" id="BK061765">
    <property type="protein sequence ID" value="DAZ90710.1"/>
    <property type="molecule type" value="Viral_cRNA"/>
</dbReference>
<reference evidence="1" key="1">
    <citation type="journal article" date="2022" name="bioRxiv">
        <title>Unlocking the hidden genetic diversity of varicosaviruses, the neglected plant rhabdoviruses.</title>
        <authorList>
            <person name="Bejerman N."/>
            <person name="Dietzgen R.G."/>
            <person name="Debat H."/>
        </authorList>
    </citation>
    <scope>NUCLEOTIDE SEQUENCE</scope>
</reference>
<proteinExistence type="predicted"/>
<protein>
    <submittedName>
        <fullName evidence="1">Protein 3</fullName>
    </submittedName>
</protein>
<sequence>MSQLKTSVDGIVARVPTVSDANGGVVQVSGGIVDPMLPTMVPRTKCSVGYRWRFNAMNNAGVFDLGKMGIMTSIRAALKGMSSLCDPEIHVIWRSYCPRDICTSVVCISLEFNQVAGGESEVVATTTYPAHLFMHSVFYPKHAIRVGHGEPFPWNVSFVLPDANFADNYAIADVTVYLRGYGADVPTYANTKDSELISLVPLEEPVNGIVFNRPRENVGGWKMSGYKMAVNTKQDVQKILYLQSLGVDIEGLQISKKLKGALKLINNNHLSQTDNSQLRLDAAKSVRALLKN</sequence>
<organism evidence="1">
    <name type="scientific">Didymochlaena virus 1</name>
    <dbReference type="NCBI Taxonomy" id="2977966"/>
    <lineage>
        <taxon>Viruses</taxon>
        <taxon>Riboviria</taxon>
        <taxon>Orthornavirae</taxon>
        <taxon>Negarnaviricota</taxon>
        <taxon>Haploviricotina</taxon>
        <taxon>Monjiviricetes</taxon>
        <taxon>Mononegavirales</taxon>
        <taxon>Rhabdoviridae</taxon>
        <taxon>Betarhabdovirinae</taxon>
        <taxon>Varicosavirus</taxon>
        <taxon>Varicosavirus didymochlaenae</taxon>
    </lineage>
</organism>
<evidence type="ECO:0000313" key="1">
    <source>
        <dbReference type="EMBL" id="DAZ90710.1"/>
    </source>
</evidence>